<gene>
    <name evidence="3" type="ORF">ENE75_20810</name>
</gene>
<dbReference type="Proteomes" id="UP000288178">
    <property type="component" value="Unassembled WGS sequence"/>
</dbReference>
<proteinExistence type="inferred from homology"/>
<evidence type="ECO:0000313" key="4">
    <source>
        <dbReference type="Proteomes" id="UP000288178"/>
    </source>
</evidence>
<protein>
    <submittedName>
        <fullName evidence="3">Tetratricopeptide repeat protein</fullName>
    </submittedName>
</protein>
<evidence type="ECO:0000256" key="1">
    <source>
        <dbReference type="ARBA" id="ARBA00007100"/>
    </source>
</evidence>
<dbReference type="RefSeq" id="WP_128200297.1">
    <property type="nucleotide sequence ID" value="NZ_SACT01000009.1"/>
</dbReference>
<dbReference type="PANTHER" id="PTHR31350:SF21">
    <property type="entry name" value="F-BOX ONLY PROTEIN 21"/>
    <property type="match status" value="1"/>
</dbReference>
<sequence>MAVKLDLTTPPTPLQYFAALVAHDDGLPLLEAAAAIAQHAQPSLDTQAVLAEVDALGDALRRRLPADAGALQRLQMLNRYFFQELGFAGNLNHYEDPANSDLSQVLARRRGIPITLAVLYMELAAHAGLAAGGVSFPGHFLVKLHLPQGEVVMDPFSGRSLSRDELEERLQPWRRRMALPAEDEPPLGLFLQAATPRDILARMLRNLKAIHQAAHDLPQLLSVQERLVALLPDDPLERRDRALIDGQFGRLDRACDDLAVYLHAHPDADDAPALRRQLARWRQSPPAALH</sequence>
<dbReference type="OrthoDB" id="232498at2"/>
<keyword evidence="4" id="KW-1185">Reference proteome</keyword>
<comment type="similarity">
    <text evidence="1">Belongs to the UPF0162 family.</text>
</comment>
<dbReference type="Pfam" id="PF13369">
    <property type="entry name" value="Transglut_core2"/>
    <property type="match status" value="1"/>
</dbReference>
<dbReference type="AlphaFoldDB" id="A0A3S2VU36"/>
<name>A0A3S2VU36_9BURK</name>
<reference evidence="3 4" key="1">
    <citation type="submission" date="2019-01" db="EMBL/GenBank/DDBJ databases">
        <authorList>
            <person name="Chen W.-M."/>
        </authorList>
    </citation>
    <scope>NUCLEOTIDE SEQUENCE [LARGE SCALE GENOMIC DNA]</scope>
    <source>
        <strain evidence="3 4">ICH-3</strain>
    </source>
</reference>
<evidence type="ECO:0000259" key="2">
    <source>
        <dbReference type="Pfam" id="PF13369"/>
    </source>
</evidence>
<comment type="caution">
    <text evidence="3">The sequence shown here is derived from an EMBL/GenBank/DDBJ whole genome shotgun (WGS) entry which is preliminary data.</text>
</comment>
<dbReference type="EMBL" id="SACT01000009">
    <property type="protein sequence ID" value="RVT48808.1"/>
    <property type="molecule type" value="Genomic_DNA"/>
</dbReference>
<dbReference type="InterPro" id="IPR032698">
    <property type="entry name" value="SirB1_N"/>
</dbReference>
<feature type="domain" description="Protein SirB1 N-terminal" evidence="2">
    <location>
        <begin position="48"/>
        <end position="205"/>
    </location>
</feature>
<organism evidence="3 4">
    <name type="scientific">Rubrivivax albus</name>
    <dbReference type="NCBI Taxonomy" id="2499835"/>
    <lineage>
        <taxon>Bacteria</taxon>
        <taxon>Pseudomonadati</taxon>
        <taxon>Pseudomonadota</taxon>
        <taxon>Betaproteobacteria</taxon>
        <taxon>Burkholderiales</taxon>
        <taxon>Sphaerotilaceae</taxon>
        <taxon>Rubrivivax</taxon>
    </lineage>
</organism>
<accession>A0A3S2VU36</accession>
<evidence type="ECO:0000313" key="3">
    <source>
        <dbReference type="EMBL" id="RVT48808.1"/>
    </source>
</evidence>
<dbReference type="Pfam" id="PF13371">
    <property type="entry name" value="TPR_9"/>
    <property type="match status" value="1"/>
</dbReference>
<dbReference type="PANTHER" id="PTHR31350">
    <property type="entry name" value="SI:DKEY-261L7.2"/>
    <property type="match status" value="1"/>
</dbReference>